<evidence type="ECO:0000256" key="2">
    <source>
        <dbReference type="ARBA" id="ARBA00023125"/>
    </source>
</evidence>
<dbReference type="SUPFAM" id="SSF51206">
    <property type="entry name" value="cAMP-binding domain-like"/>
    <property type="match status" value="1"/>
</dbReference>
<evidence type="ECO:0000313" key="5">
    <source>
        <dbReference type="EMBL" id="MBA1159012.1"/>
    </source>
</evidence>
<dbReference type="PANTHER" id="PTHR24567">
    <property type="entry name" value="CRP FAMILY TRANSCRIPTIONAL REGULATORY PROTEIN"/>
    <property type="match status" value="1"/>
</dbReference>
<gene>
    <name evidence="5" type="ORF">H0S73_23235</name>
</gene>
<dbReference type="AlphaFoldDB" id="A0A838BV96"/>
<evidence type="ECO:0000313" key="6">
    <source>
        <dbReference type="Proteomes" id="UP000572984"/>
    </source>
</evidence>
<keyword evidence="6" id="KW-1185">Reference proteome</keyword>
<dbReference type="GO" id="GO:0003677">
    <property type="term" value="F:DNA binding"/>
    <property type="evidence" value="ECO:0007669"/>
    <property type="project" value="UniProtKB-KW"/>
</dbReference>
<comment type="caution">
    <text evidence="5">The sequence shown here is derived from an EMBL/GenBank/DDBJ whole genome shotgun (WGS) entry which is preliminary data.</text>
</comment>
<reference evidence="5 6" key="1">
    <citation type="submission" date="2020-07" db="EMBL/GenBank/DDBJ databases">
        <title>Draft genome and description of Microvirga mediterraneensis Marseille-Q2068 sp. nov.</title>
        <authorList>
            <person name="Boxberger M."/>
        </authorList>
    </citation>
    <scope>NUCLEOTIDE SEQUENCE [LARGE SCALE GENOMIC DNA]</scope>
    <source>
        <strain evidence="5 6">Marseille-Q2068</strain>
    </source>
</reference>
<evidence type="ECO:0000256" key="1">
    <source>
        <dbReference type="ARBA" id="ARBA00023015"/>
    </source>
</evidence>
<dbReference type="InterPro" id="IPR012318">
    <property type="entry name" value="HTH_CRP"/>
</dbReference>
<dbReference type="Gene3D" id="2.60.120.10">
    <property type="entry name" value="Jelly Rolls"/>
    <property type="match status" value="1"/>
</dbReference>
<organism evidence="5 6">
    <name type="scientific">Microvirga mediterraneensis</name>
    <dbReference type="NCBI Taxonomy" id="2754695"/>
    <lineage>
        <taxon>Bacteria</taxon>
        <taxon>Pseudomonadati</taxon>
        <taxon>Pseudomonadota</taxon>
        <taxon>Alphaproteobacteria</taxon>
        <taxon>Hyphomicrobiales</taxon>
        <taxon>Methylobacteriaceae</taxon>
        <taxon>Microvirga</taxon>
    </lineage>
</organism>
<dbReference type="GO" id="GO:0003700">
    <property type="term" value="F:DNA-binding transcription factor activity"/>
    <property type="evidence" value="ECO:0007669"/>
    <property type="project" value="TreeGrafter"/>
</dbReference>
<dbReference type="EMBL" id="JACDXJ010000002">
    <property type="protein sequence ID" value="MBA1159012.1"/>
    <property type="molecule type" value="Genomic_DNA"/>
</dbReference>
<dbReference type="Pfam" id="PF13545">
    <property type="entry name" value="HTH_Crp_2"/>
    <property type="match status" value="1"/>
</dbReference>
<name>A0A838BV96_9HYPH</name>
<dbReference type="RefSeq" id="WP_181054594.1">
    <property type="nucleotide sequence ID" value="NZ_JACDXJ010000002.1"/>
</dbReference>
<dbReference type="SUPFAM" id="SSF46785">
    <property type="entry name" value="Winged helix' DNA-binding domain"/>
    <property type="match status" value="1"/>
</dbReference>
<evidence type="ECO:0000259" key="4">
    <source>
        <dbReference type="Pfam" id="PF13545"/>
    </source>
</evidence>
<sequence>MNVKPVTLPSRDPSSDRLHRQNRLLAILPQDVLTALTEQASIVPLARGRVLQEIGEPVREVLFPHSGVIALVSDMGDCRGAGTLTIGAEGYLGFWAVLGGDHRALSRADVQVPGTATRVPIDGLLALSWTYAPLRDLLLRYCKVLLKQAIQTAACNGLHPLSARCARWVLVAHDRAHGADTIDLSQAFLAITLGVRRQSIGAVAAKFQENGLLRLDHGRMTVLDRPGLEAASCSCYDTVRRIYDAIVPSVTD</sequence>
<proteinExistence type="predicted"/>
<dbReference type="PANTHER" id="PTHR24567:SF74">
    <property type="entry name" value="HTH-TYPE TRANSCRIPTIONAL REGULATOR ARCR"/>
    <property type="match status" value="1"/>
</dbReference>
<keyword evidence="2" id="KW-0238">DNA-binding</keyword>
<dbReference type="InterPro" id="IPR036388">
    <property type="entry name" value="WH-like_DNA-bd_sf"/>
</dbReference>
<dbReference type="InterPro" id="IPR036390">
    <property type="entry name" value="WH_DNA-bd_sf"/>
</dbReference>
<evidence type="ECO:0000256" key="3">
    <source>
        <dbReference type="ARBA" id="ARBA00023163"/>
    </source>
</evidence>
<keyword evidence="1" id="KW-0805">Transcription regulation</keyword>
<protein>
    <submittedName>
        <fullName evidence="5">Crp/Fnr family transcriptional regulator</fullName>
    </submittedName>
</protein>
<keyword evidence="3" id="KW-0804">Transcription</keyword>
<dbReference type="Proteomes" id="UP000572984">
    <property type="component" value="Unassembled WGS sequence"/>
</dbReference>
<dbReference type="GO" id="GO:0005829">
    <property type="term" value="C:cytosol"/>
    <property type="evidence" value="ECO:0007669"/>
    <property type="project" value="TreeGrafter"/>
</dbReference>
<dbReference type="InterPro" id="IPR018490">
    <property type="entry name" value="cNMP-bd_dom_sf"/>
</dbReference>
<accession>A0A838BV96</accession>
<dbReference type="InterPro" id="IPR014710">
    <property type="entry name" value="RmlC-like_jellyroll"/>
</dbReference>
<dbReference type="InterPro" id="IPR050397">
    <property type="entry name" value="Env_Response_Regulators"/>
</dbReference>
<dbReference type="Gene3D" id="1.10.10.10">
    <property type="entry name" value="Winged helix-like DNA-binding domain superfamily/Winged helix DNA-binding domain"/>
    <property type="match status" value="1"/>
</dbReference>
<feature type="domain" description="HTH crp-type" evidence="4">
    <location>
        <begin position="163"/>
        <end position="230"/>
    </location>
</feature>